<dbReference type="OrthoDB" id="362990at2"/>
<evidence type="ECO:0000313" key="3">
    <source>
        <dbReference type="Proteomes" id="UP000182737"/>
    </source>
</evidence>
<reference evidence="3" key="1">
    <citation type="submission" date="2016-10" db="EMBL/GenBank/DDBJ databases">
        <authorList>
            <person name="Varghese N."/>
            <person name="Submissions S."/>
        </authorList>
    </citation>
    <scope>NUCLEOTIDE SEQUENCE [LARGE SCALE GENOMIC DNA]</scope>
    <source>
        <strain evidence="3">XBD1002</strain>
    </source>
</reference>
<gene>
    <name evidence="2" type="ORF">SAMN04487775_11414</name>
</gene>
<dbReference type="RefSeq" id="WP_074933734.1">
    <property type="nucleotide sequence ID" value="NZ_FORI01000014.1"/>
</dbReference>
<dbReference type="InterPro" id="IPR027304">
    <property type="entry name" value="Trigger_fact/SurA_dom_sf"/>
</dbReference>
<protein>
    <submittedName>
        <fullName evidence="2">PPIC-type PPIASE domain-containing protein</fullName>
    </submittedName>
</protein>
<keyword evidence="1" id="KW-0732">Signal</keyword>
<proteinExistence type="predicted"/>
<sequence length="361" mass="40115">MKKIFAVLSILMLTTVAAFAQADLQPIAVVKLNKNESITLKQLRVRCDYYSKQIGRALTIDEKKQVLDTLIEETLIVQAATKAGVSIPDSSVDQYFAQSMSQSLGVSVTEKELDELLKKQQGKTLDDVLMEQTGMNKTDYKKHLKNTLMMQQYVVQQNQAEIQKVAATDEEIRMAYESNKSSFVWNDMVKMLLVIVPKGNNPEAAKQKTADFLTKYKAKTLSAEQIAVQSQTEGSGFQAGLGLFPKTEAAAAGIGMSLQNLIFVFTQGEGYTSDVEETANDYRFLSVIKKYDAKMLGIGDLVQPETTVTVYDYIRSNLTQQKQQIYLNNAATNVAKELHTAENVDMKKSGAALDKLLDWGN</sequence>
<feature type="chain" id="PRO_5010216880" evidence="1">
    <location>
        <begin position="21"/>
        <end position="361"/>
    </location>
</feature>
<dbReference type="InterPro" id="IPR050245">
    <property type="entry name" value="PrsA_foldase"/>
</dbReference>
<dbReference type="GO" id="GO:0003755">
    <property type="term" value="F:peptidyl-prolyl cis-trans isomerase activity"/>
    <property type="evidence" value="ECO:0007669"/>
    <property type="project" value="InterPro"/>
</dbReference>
<dbReference type="Proteomes" id="UP000182737">
    <property type="component" value="Unassembled WGS sequence"/>
</dbReference>
<dbReference type="PANTHER" id="PTHR47245">
    <property type="entry name" value="PEPTIDYLPROLYL ISOMERASE"/>
    <property type="match status" value="1"/>
</dbReference>
<dbReference type="EMBL" id="FORI01000014">
    <property type="protein sequence ID" value="SFJ07631.1"/>
    <property type="molecule type" value="Genomic_DNA"/>
</dbReference>
<evidence type="ECO:0000313" key="2">
    <source>
        <dbReference type="EMBL" id="SFJ07631.1"/>
    </source>
</evidence>
<evidence type="ECO:0000256" key="1">
    <source>
        <dbReference type="SAM" id="SignalP"/>
    </source>
</evidence>
<dbReference type="Gene3D" id="3.10.50.40">
    <property type="match status" value="1"/>
</dbReference>
<keyword evidence="3" id="KW-1185">Reference proteome</keyword>
<dbReference type="InterPro" id="IPR046357">
    <property type="entry name" value="PPIase_dom_sf"/>
</dbReference>
<accession>A0A1I3NE27</accession>
<dbReference type="Gene3D" id="1.10.4030.10">
    <property type="entry name" value="Porin chaperone SurA, peptide-binding domain"/>
    <property type="match status" value="1"/>
</dbReference>
<dbReference type="AlphaFoldDB" id="A0A1I3NE27"/>
<dbReference type="PANTHER" id="PTHR47245:SF2">
    <property type="entry name" value="PEPTIDYL-PROLYL CIS-TRANS ISOMERASE HP_0175-RELATED"/>
    <property type="match status" value="1"/>
</dbReference>
<feature type="signal peptide" evidence="1">
    <location>
        <begin position="1"/>
        <end position="20"/>
    </location>
</feature>
<organism evidence="2 3">
    <name type="scientific">Treponema bryantii</name>
    <dbReference type="NCBI Taxonomy" id="163"/>
    <lineage>
        <taxon>Bacteria</taxon>
        <taxon>Pseudomonadati</taxon>
        <taxon>Spirochaetota</taxon>
        <taxon>Spirochaetia</taxon>
        <taxon>Spirochaetales</taxon>
        <taxon>Treponemataceae</taxon>
        <taxon>Treponema</taxon>
    </lineage>
</organism>
<dbReference type="SUPFAM" id="SSF109998">
    <property type="entry name" value="Triger factor/SurA peptide-binding domain-like"/>
    <property type="match status" value="1"/>
</dbReference>
<name>A0A1I3NE27_9SPIR</name>